<organism evidence="6 7">
    <name type="scientific">Kineosphaera limosa NBRC 100340</name>
    <dbReference type="NCBI Taxonomy" id="1184609"/>
    <lineage>
        <taxon>Bacteria</taxon>
        <taxon>Bacillati</taxon>
        <taxon>Actinomycetota</taxon>
        <taxon>Actinomycetes</taxon>
        <taxon>Micrococcales</taxon>
        <taxon>Dermatophilaceae</taxon>
        <taxon>Kineosphaera</taxon>
    </lineage>
</organism>
<proteinExistence type="predicted"/>
<dbReference type="PROSITE" id="PS00758">
    <property type="entry name" value="ARGE_DAPE_CPG2_1"/>
    <property type="match status" value="1"/>
</dbReference>
<gene>
    <name evidence="6" type="ORF">KILIM_110_00050</name>
</gene>
<evidence type="ECO:0000256" key="1">
    <source>
        <dbReference type="ARBA" id="ARBA00001947"/>
    </source>
</evidence>
<keyword evidence="4" id="KW-0862">Zinc</keyword>
<evidence type="ECO:0000313" key="7">
    <source>
        <dbReference type="Proteomes" id="UP000008366"/>
    </source>
</evidence>
<name>K6WFX6_9MICO</name>
<reference evidence="6 7" key="1">
    <citation type="submission" date="2012-08" db="EMBL/GenBank/DDBJ databases">
        <title>Whole genome shotgun sequence of Kineosphaera limosa NBRC 100340.</title>
        <authorList>
            <person name="Yoshida I."/>
            <person name="Isaki S."/>
            <person name="Hosoyama A."/>
            <person name="Tsuchikane K."/>
            <person name="Katsumata H."/>
            <person name="Ando Y."/>
            <person name="Ohji S."/>
            <person name="Hamada M."/>
            <person name="Tamura T."/>
            <person name="Yamazoe A."/>
            <person name="Yamazaki S."/>
            <person name="Fujita N."/>
        </authorList>
    </citation>
    <scope>NUCLEOTIDE SEQUENCE [LARGE SCALE GENOMIC DNA]</scope>
    <source>
        <strain evidence="6 7">NBRC 100340</strain>
    </source>
</reference>
<dbReference type="InterPro" id="IPR001261">
    <property type="entry name" value="ArgE/DapE_CS"/>
</dbReference>
<dbReference type="Gene3D" id="3.40.630.10">
    <property type="entry name" value="Zn peptidases"/>
    <property type="match status" value="2"/>
</dbReference>
<keyword evidence="3" id="KW-0378">Hydrolase</keyword>
<dbReference type="PANTHER" id="PTHR43808:SF32">
    <property type="entry name" value="ARGE_DAPE-RELATED DEACYLASE"/>
    <property type="match status" value="1"/>
</dbReference>
<dbReference type="InterPro" id="IPR011650">
    <property type="entry name" value="Peptidase_M20_dimer"/>
</dbReference>
<dbReference type="STRING" id="1184609.KILIM_110_00050"/>
<evidence type="ECO:0000256" key="4">
    <source>
        <dbReference type="ARBA" id="ARBA00022833"/>
    </source>
</evidence>
<keyword evidence="7" id="KW-1185">Reference proteome</keyword>
<accession>K6WFX6</accession>
<dbReference type="Gene3D" id="3.30.70.360">
    <property type="match status" value="1"/>
</dbReference>
<dbReference type="AlphaFoldDB" id="K6WFX6"/>
<dbReference type="InterPro" id="IPR050072">
    <property type="entry name" value="Peptidase_M20A"/>
</dbReference>
<dbReference type="Pfam" id="PF01546">
    <property type="entry name" value="Peptidase_M20"/>
    <property type="match status" value="1"/>
</dbReference>
<evidence type="ECO:0000256" key="2">
    <source>
        <dbReference type="ARBA" id="ARBA00022723"/>
    </source>
</evidence>
<dbReference type="Proteomes" id="UP000008366">
    <property type="component" value="Unassembled WGS sequence"/>
</dbReference>
<evidence type="ECO:0000256" key="3">
    <source>
        <dbReference type="ARBA" id="ARBA00022801"/>
    </source>
</evidence>
<dbReference type="GO" id="GO:0016787">
    <property type="term" value="F:hydrolase activity"/>
    <property type="evidence" value="ECO:0007669"/>
    <property type="project" value="UniProtKB-KW"/>
</dbReference>
<dbReference type="PANTHER" id="PTHR43808">
    <property type="entry name" value="ACETYLORNITHINE DEACETYLASE"/>
    <property type="match status" value="1"/>
</dbReference>
<keyword evidence="2" id="KW-0479">Metal-binding</keyword>
<feature type="domain" description="Peptidase M20 dimerisation" evidence="5">
    <location>
        <begin position="185"/>
        <end position="292"/>
    </location>
</feature>
<dbReference type="RefSeq" id="WP_006594722.1">
    <property type="nucleotide sequence ID" value="NZ_BAHD01000110.1"/>
</dbReference>
<comment type="cofactor">
    <cofactor evidence="1">
        <name>Zn(2+)</name>
        <dbReference type="ChEBI" id="CHEBI:29105"/>
    </cofactor>
</comment>
<dbReference type="PROSITE" id="PS00759">
    <property type="entry name" value="ARGE_DAPE_CPG2_2"/>
    <property type="match status" value="1"/>
</dbReference>
<dbReference type="CDD" id="cd08659">
    <property type="entry name" value="M20_ArgE_DapE-like"/>
    <property type="match status" value="1"/>
</dbReference>
<evidence type="ECO:0000313" key="6">
    <source>
        <dbReference type="EMBL" id="GAB98190.1"/>
    </source>
</evidence>
<sequence>MSTGHFEPADVLAHIDPDEVVTVTQRLLRCAGTNPPGQEEATARELASVAGELGLQVDLVEVLPGRPNVVVTLPGGEGGTLLLLGHTDVVPVGDGWTRDPFGGELAHGRIYGRGATDMKGGLAASLVAMAAVRRAGVTPSGPVVLVAAVDEEENGAGIRAWIAGQVPSLRGCIVAEPTELQPIIAARGDSYLTVRVTGVASHAGNPGDGRNAIGGAAAIVADFERWHAELAQAPAVLDGLVGPATLSVGTIHGGQSTSMVAPECVLEVDRRLLPGDDPAQVLAAARARVEALDLSARGLSADVEMTMDMPGFATPADDPFVRATLAALVDAGTPHQEPGGWTAACDGGFVARDTDCPVVVLGPGSVTGQAHRPDESVGVQELVHATRTYALLAAH</sequence>
<dbReference type="SUPFAM" id="SSF55031">
    <property type="entry name" value="Bacterial exopeptidase dimerisation domain"/>
    <property type="match status" value="1"/>
</dbReference>
<dbReference type="InterPro" id="IPR002933">
    <property type="entry name" value="Peptidase_M20"/>
</dbReference>
<dbReference type="InterPro" id="IPR036264">
    <property type="entry name" value="Bact_exopeptidase_dim_dom"/>
</dbReference>
<dbReference type="OrthoDB" id="7055905at2"/>
<dbReference type="Pfam" id="PF07687">
    <property type="entry name" value="M20_dimer"/>
    <property type="match status" value="1"/>
</dbReference>
<dbReference type="eggNOG" id="COG0624">
    <property type="taxonomic scope" value="Bacteria"/>
</dbReference>
<dbReference type="EMBL" id="BAHD01000110">
    <property type="protein sequence ID" value="GAB98190.1"/>
    <property type="molecule type" value="Genomic_DNA"/>
</dbReference>
<evidence type="ECO:0000259" key="5">
    <source>
        <dbReference type="Pfam" id="PF07687"/>
    </source>
</evidence>
<comment type="caution">
    <text evidence="6">The sequence shown here is derived from an EMBL/GenBank/DDBJ whole genome shotgun (WGS) entry which is preliminary data.</text>
</comment>
<dbReference type="GO" id="GO:0046872">
    <property type="term" value="F:metal ion binding"/>
    <property type="evidence" value="ECO:0007669"/>
    <property type="project" value="UniProtKB-KW"/>
</dbReference>
<protein>
    <recommendedName>
        <fullName evidence="5">Peptidase M20 dimerisation domain-containing protein</fullName>
    </recommendedName>
</protein>
<dbReference type="SUPFAM" id="SSF53187">
    <property type="entry name" value="Zn-dependent exopeptidases"/>
    <property type="match status" value="1"/>
</dbReference>